<accession>A0A9Q3C9M5</accession>
<feature type="region of interest" description="Disordered" evidence="1">
    <location>
        <begin position="68"/>
        <end position="104"/>
    </location>
</feature>
<proteinExistence type="predicted"/>
<feature type="compositionally biased region" description="Low complexity" evidence="1">
    <location>
        <begin position="68"/>
        <end position="82"/>
    </location>
</feature>
<dbReference type="EMBL" id="AVOT02006246">
    <property type="protein sequence ID" value="MBW0481109.1"/>
    <property type="molecule type" value="Genomic_DNA"/>
</dbReference>
<reference evidence="2" key="1">
    <citation type="submission" date="2021-03" db="EMBL/GenBank/DDBJ databases">
        <title>Draft genome sequence of rust myrtle Austropuccinia psidii MF-1, a brazilian biotype.</title>
        <authorList>
            <person name="Quecine M.C."/>
            <person name="Pachon D.M.R."/>
            <person name="Bonatelli M.L."/>
            <person name="Correr F.H."/>
            <person name="Franceschini L.M."/>
            <person name="Leite T.F."/>
            <person name="Margarido G.R.A."/>
            <person name="Almeida C.A."/>
            <person name="Ferrarezi J.A."/>
            <person name="Labate C.A."/>
        </authorList>
    </citation>
    <scope>NUCLEOTIDE SEQUENCE</scope>
    <source>
        <strain evidence="2">MF-1</strain>
    </source>
</reference>
<protein>
    <submittedName>
        <fullName evidence="2">Uncharacterized protein</fullName>
    </submittedName>
</protein>
<evidence type="ECO:0000256" key="1">
    <source>
        <dbReference type="SAM" id="MobiDB-lite"/>
    </source>
</evidence>
<gene>
    <name evidence="2" type="ORF">O181_020824</name>
</gene>
<dbReference type="AlphaFoldDB" id="A0A9Q3C9M5"/>
<dbReference type="Proteomes" id="UP000765509">
    <property type="component" value="Unassembled WGS sequence"/>
</dbReference>
<name>A0A9Q3C9M5_9BASI</name>
<evidence type="ECO:0000313" key="3">
    <source>
        <dbReference type="Proteomes" id="UP000765509"/>
    </source>
</evidence>
<sequence>MVIIKGWNPKRKFKLLEDRETRIRENQLAIQAIEEQLNQKEPTMIPSGSQGVDQPISPVASHHSVNRISVSRSHHSSQSQVVPGRRQGYKWKTNTSFSHRQKESEPMIHKLLKLVKEVHNSRK</sequence>
<comment type="caution">
    <text evidence="2">The sequence shown here is derived from an EMBL/GenBank/DDBJ whole genome shotgun (WGS) entry which is preliminary data.</text>
</comment>
<evidence type="ECO:0000313" key="2">
    <source>
        <dbReference type="EMBL" id="MBW0481109.1"/>
    </source>
</evidence>
<organism evidence="2 3">
    <name type="scientific">Austropuccinia psidii MF-1</name>
    <dbReference type="NCBI Taxonomy" id="1389203"/>
    <lineage>
        <taxon>Eukaryota</taxon>
        <taxon>Fungi</taxon>
        <taxon>Dikarya</taxon>
        <taxon>Basidiomycota</taxon>
        <taxon>Pucciniomycotina</taxon>
        <taxon>Pucciniomycetes</taxon>
        <taxon>Pucciniales</taxon>
        <taxon>Sphaerophragmiaceae</taxon>
        <taxon>Austropuccinia</taxon>
    </lineage>
</organism>
<keyword evidence="3" id="KW-1185">Reference proteome</keyword>